<dbReference type="Pfam" id="PF07581">
    <property type="entry name" value="Glug"/>
    <property type="match status" value="1"/>
</dbReference>
<evidence type="ECO:0000313" key="5">
    <source>
        <dbReference type="Proteomes" id="UP000248917"/>
    </source>
</evidence>
<evidence type="ECO:0000259" key="2">
    <source>
        <dbReference type="Pfam" id="PF07581"/>
    </source>
</evidence>
<evidence type="ECO:0000259" key="1">
    <source>
        <dbReference type="Pfam" id="PF07532"/>
    </source>
</evidence>
<dbReference type="SUPFAM" id="SSF51126">
    <property type="entry name" value="Pectin lyase-like"/>
    <property type="match status" value="1"/>
</dbReference>
<organism evidence="4 5">
    <name type="scientific">Algoriphagus aquaeductus</name>
    <dbReference type="NCBI Taxonomy" id="475299"/>
    <lineage>
        <taxon>Bacteria</taxon>
        <taxon>Pseudomonadati</taxon>
        <taxon>Bacteroidota</taxon>
        <taxon>Cytophagia</taxon>
        <taxon>Cytophagales</taxon>
        <taxon>Cyclobacteriaceae</taxon>
        <taxon>Algoriphagus</taxon>
    </lineage>
</organism>
<dbReference type="InterPro" id="IPR011050">
    <property type="entry name" value="Pectin_lyase_fold/virulence"/>
</dbReference>
<accession>A0A326RRU3</accession>
<dbReference type="InterPro" id="IPR011493">
    <property type="entry name" value="GLUG"/>
</dbReference>
<feature type="domain" description="MBG" evidence="3">
    <location>
        <begin position="599"/>
        <end position="671"/>
    </location>
</feature>
<feature type="domain" description="MBG" evidence="3">
    <location>
        <begin position="520"/>
        <end position="588"/>
    </location>
</feature>
<feature type="domain" description="GLUG" evidence="2">
    <location>
        <begin position="223"/>
        <end position="249"/>
    </location>
</feature>
<dbReference type="Pfam" id="PF18676">
    <property type="entry name" value="MBG_2"/>
    <property type="match status" value="2"/>
</dbReference>
<dbReference type="InterPro" id="IPR041286">
    <property type="entry name" value="MBG_2"/>
</dbReference>
<sequence>MFLLYIQLSFVILYIYKMRSFGTILDFENIVGNLDSGNAFFLEKRSAVFNEFQFNKIFSPSLSLLFKRLLLTLLISFFCFSSFAQYAGGAGTLQNPFQIQTWYHLKNISLNPNSNFILISHLDQNTEGYQEVAGLGSNQGNGWAPIVNFKGRFNGNGHVIADLVIQRGTQNAIGLFGSTSNSEFKHIQLRNATITGASDVGALIGVGVNVRIENCSFSGSVSGSTYVGGLIGTLGNATISDSYSLGKVSGKKSAGGLVGNSYQTSIIRSFSSGYVGAESEVGGLVGYFQSNSGLHTLKDCYSIAEINSREIAGGIVGKMSGGLVRTAYFAGTISEVANSGGLVGLSLGNTKITQAFWNETAIASAVSLTEDKGKSSLELKSGTFLENNQWDFDATWSIRKPSKEFPFISYPYLRTITYDQLGQNPPVNPIPGLENLRVPRENDFPSERMVTYGDPELKLGEEMDPSYFPILYTTSDTTVIKIEGNYARILKSGITTVFAKVEDGNSSPKEQRLIVNPAILRVKADDNWFKVYGEPDPVLSYQVEGLKYEDGLVVMEGTLSRQEGEQVGQYPVLQGSLTAGENYVLEFEGMDFRILKRELKVKANAQVKSFGTTDPLLTYQVSGIAPQDEAENLFTGELQRAEGEKVGKYLISAGSLQAGPNYSLVYTSDSLQIAPVLIISMRGFPEVITPWSIVPQLPGKGEFLTQEGTWKELDVLWNTEKVQFLKRGKYQVDGVVGDENYLIPQEFDISMTVTVLPKPAPEDLIFRPVQAHDGLLSKLEVIDPIDSIHSIRLSEGSGYQEYFEIVEDELRTKGISLSKTSAAIDLEVEVEDRDGNILRKKFTIEPKTVSGNSERDLEIINSFSPNGDGVNDTWMLSNGLQKKSFKVSVFDSGGKVVFQSQSMDVKWDGTFHGQVLPEGSYYWVLETDGQTKRGVLNLLRGN</sequence>
<dbReference type="Pfam" id="PF07532">
    <property type="entry name" value="Big_4"/>
    <property type="match status" value="1"/>
</dbReference>
<gene>
    <name evidence="4" type="ORF">CLV31_10470</name>
</gene>
<evidence type="ECO:0000313" key="4">
    <source>
        <dbReference type="EMBL" id="PZV84422.1"/>
    </source>
</evidence>
<feature type="domain" description="Bacterial Ig-like" evidence="1">
    <location>
        <begin position="695"/>
        <end position="736"/>
    </location>
</feature>
<dbReference type="Pfam" id="PF13585">
    <property type="entry name" value="CHU_C"/>
    <property type="match status" value="1"/>
</dbReference>
<dbReference type="Gene3D" id="2.160.20.110">
    <property type="match status" value="1"/>
</dbReference>
<dbReference type="AlphaFoldDB" id="A0A326RRU3"/>
<proteinExistence type="predicted"/>
<dbReference type="EMBL" id="QKTX01000004">
    <property type="protein sequence ID" value="PZV84422.1"/>
    <property type="molecule type" value="Genomic_DNA"/>
</dbReference>
<reference evidence="4 5" key="1">
    <citation type="submission" date="2018-06" db="EMBL/GenBank/DDBJ databases">
        <title>Genomic Encyclopedia of Archaeal and Bacterial Type Strains, Phase II (KMG-II): from individual species to whole genera.</title>
        <authorList>
            <person name="Goeker M."/>
        </authorList>
    </citation>
    <scope>NUCLEOTIDE SEQUENCE [LARGE SCALE GENOMIC DNA]</scope>
    <source>
        <strain evidence="4 5">T4</strain>
    </source>
</reference>
<dbReference type="OrthoDB" id="1097758at2"/>
<keyword evidence="5" id="KW-1185">Reference proteome</keyword>
<name>A0A326RRU3_9BACT</name>
<dbReference type="Proteomes" id="UP000248917">
    <property type="component" value="Unassembled WGS sequence"/>
</dbReference>
<protein>
    <submittedName>
        <fullName evidence="4">Gliding motility-associated-like protein</fullName>
    </submittedName>
</protein>
<dbReference type="InterPro" id="IPR011081">
    <property type="entry name" value="Big_4"/>
</dbReference>
<comment type="caution">
    <text evidence="4">The sequence shown here is derived from an EMBL/GenBank/DDBJ whole genome shotgun (WGS) entry which is preliminary data.</text>
</comment>
<evidence type="ECO:0000259" key="3">
    <source>
        <dbReference type="Pfam" id="PF18676"/>
    </source>
</evidence>
<dbReference type="NCBIfam" id="TIGR04131">
    <property type="entry name" value="Bac_Flav_CTERM"/>
    <property type="match status" value="1"/>
</dbReference>
<dbReference type="InterPro" id="IPR026341">
    <property type="entry name" value="T9SS_type_B"/>
</dbReference>